<evidence type="ECO:0000313" key="1">
    <source>
        <dbReference type="EMBL" id="MBT9313946.1"/>
    </source>
</evidence>
<dbReference type="Proteomes" id="UP000717364">
    <property type="component" value="Unassembled WGS sequence"/>
</dbReference>
<accession>A0A947GKC3</accession>
<evidence type="ECO:0000313" key="2">
    <source>
        <dbReference type="Proteomes" id="UP000717364"/>
    </source>
</evidence>
<reference evidence="1" key="1">
    <citation type="submission" date="2020-11" db="EMBL/GenBank/DDBJ databases">
        <authorList>
            <person name="Konstantinou D."/>
            <person name="Gkelis S."/>
            <person name="Popin R."/>
            <person name="Fewer D."/>
            <person name="Sivonen K."/>
        </authorList>
    </citation>
    <scope>NUCLEOTIDE SEQUENCE</scope>
    <source>
        <strain evidence="1">TAU-MAC 1115</strain>
    </source>
</reference>
<protein>
    <submittedName>
        <fullName evidence="1">Uncharacterized protein</fullName>
    </submittedName>
</protein>
<dbReference type="RefSeq" id="WP_215607010.1">
    <property type="nucleotide sequence ID" value="NZ_JADOES010000001.1"/>
</dbReference>
<name>A0A947GKC3_9CYAN</name>
<reference evidence="1" key="2">
    <citation type="journal article" date="2021" name="Mar. Drugs">
        <title>Genome Reduction and Secondary Metabolism of the Marine Sponge-Associated Cyanobacterium Leptothoe.</title>
        <authorList>
            <person name="Konstantinou D."/>
            <person name="Popin R.V."/>
            <person name="Fewer D.P."/>
            <person name="Sivonen K."/>
            <person name="Gkelis S."/>
        </authorList>
    </citation>
    <scope>NUCLEOTIDE SEQUENCE</scope>
    <source>
        <strain evidence="1">TAU-MAC 1115</strain>
    </source>
</reference>
<dbReference type="AlphaFoldDB" id="A0A947GKC3"/>
<organism evidence="1 2">
    <name type="scientific">Leptothoe spongobia TAU-MAC 1115</name>
    <dbReference type="NCBI Taxonomy" id="1967444"/>
    <lineage>
        <taxon>Bacteria</taxon>
        <taxon>Bacillati</taxon>
        <taxon>Cyanobacteriota</taxon>
        <taxon>Cyanophyceae</taxon>
        <taxon>Nodosilineales</taxon>
        <taxon>Cymatolegaceae</taxon>
        <taxon>Leptothoe</taxon>
        <taxon>Leptothoe spongobia</taxon>
    </lineage>
</organism>
<comment type="caution">
    <text evidence="1">The sequence shown here is derived from an EMBL/GenBank/DDBJ whole genome shotgun (WGS) entry which is preliminary data.</text>
</comment>
<proteinExistence type="predicted"/>
<gene>
    <name evidence="1" type="ORF">IXB50_00720</name>
</gene>
<sequence length="301" mass="33363">MSNPIHLDPQQHGLTLPASSLNVCGSGHYQLQLGCGLCHTCSNSIYMQCQLIQNFLNLPGIIGFSLMPLDQEESLGNAYSVGFAQGNGPEQQPMLIQGIQQIIGTTPAFLEFCEFQFGPYQVELHKVESDAVLLILSEGQLSSQYSKAVSELMQFIKADYSALVESIQAIKTEGEETRFPSSAHLPKANLADIVAAMNSLSQVTIRYLGTQLVANHWRTLQSVASMSIFSIGNDGTISVADMERQLSPEQLADVRLWTQRFHQRCTRIIRDYDGLVEQTLPEQYWQLLFGEEEQGANSESI</sequence>
<keyword evidence="2" id="KW-1185">Reference proteome</keyword>
<dbReference type="EMBL" id="JADOES010000001">
    <property type="protein sequence ID" value="MBT9313946.1"/>
    <property type="molecule type" value="Genomic_DNA"/>
</dbReference>